<evidence type="ECO:0000256" key="1">
    <source>
        <dbReference type="ARBA" id="ARBA00022679"/>
    </source>
</evidence>
<dbReference type="InterPro" id="IPR049915">
    <property type="entry name" value="TERT_TEN"/>
</dbReference>
<dbReference type="InterPro" id="IPR021891">
    <property type="entry name" value="Telomerase_RBD"/>
</dbReference>
<dbReference type="GO" id="GO:0000333">
    <property type="term" value="C:telomerase catalytic core complex"/>
    <property type="evidence" value="ECO:0007669"/>
    <property type="project" value="TreeGrafter"/>
</dbReference>
<dbReference type="AlphaFoldDB" id="A0A8T1WC58"/>
<dbReference type="EC" id="2.7.7.49" evidence="7"/>
<dbReference type="GO" id="GO:0046872">
    <property type="term" value="F:metal ion binding"/>
    <property type="evidence" value="ECO:0007669"/>
    <property type="project" value="UniProtKB-KW"/>
</dbReference>
<comment type="similarity">
    <text evidence="7">Belongs to the reverse transcriptase family. Telomerase subfamily.</text>
</comment>
<comment type="catalytic activity">
    <reaction evidence="6 7">
        <text>DNA(n) + a 2'-deoxyribonucleoside 5'-triphosphate = DNA(n+1) + diphosphate</text>
        <dbReference type="Rhea" id="RHEA:22508"/>
        <dbReference type="Rhea" id="RHEA-COMP:17339"/>
        <dbReference type="Rhea" id="RHEA-COMP:17340"/>
        <dbReference type="ChEBI" id="CHEBI:33019"/>
        <dbReference type="ChEBI" id="CHEBI:61560"/>
        <dbReference type="ChEBI" id="CHEBI:173112"/>
        <dbReference type="EC" id="2.7.7.49"/>
    </reaction>
</comment>
<keyword evidence="2 7" id="KW-0548">Nucleotidyltransferase</keyword>
<evidence type="ECO:0000256" key="6">
    <source>
        <dbReference type="ARBA" id="ARBA00048173"/>
    </source>
</evidence>
<evidence type="ECO:0000256" key="3">
    <source>
        <dbReference type="ARBA" id="ARBA00022723"/>
    </source>
</evidence>
<feature type="region of interest" description="Disordered" evidence="8">
    <location>
        <begin position="773"/>
        <end position="803"/>
    </location>
</feature>
<evidence type="ECO:0000256" key="2">
    <source>
        <dbReference type="ARBA" id="ARBA00022695"/>
    </source>
</evidence>
<dbReference type="GO" id="GO:0000781">
    <property type="term" value="C:chromosome, telomeric region"/>
    <property type="evidence" value="ECO:0007669"/>
    <property type="project" value="UniProtKB-SubCell"/>
</dbReference>
<keyword evidence="1 7" id="KW-0808">Transferase</keyword>
<keyword evidence="7" id="KW-0158">Chromosome</keyword>
<protein>
    <recommendedName>
        <fullName evidence="7">Telomerase reverse transcriptase</fullName>
        <ecNumber evidence="7">2.7.7.49</ecNumber>
    </recommendedName>
    <alternativeName>
        <fullName evidence="7">Telomerase catalytic subunit</fullName>
    </alternativeName>
</protein>
<dbReference type="SMART" id="SM00975">
    <property type="entry name" value="Telomerase_RBD"/>
    <property type="match status" value="1"/>
</dbReference>
<sequence length="803" mass="90458">MDALIARAQTLRCYLQSANGDSGLEQKLAVETNPDVCYALDQTFLVQAKKEAVEALPRAPWSCENCISHTELIHHVIERLLARKRTAVHWEDANILTLGYREVTPGASGHRVTQSNGIMCYYPNTLVSTLKKPLWESLHQLMGDDLMTHLLLNYTIFARVKDMQLSYIQLAGKSLRKDLALITGNTALAHQTPAPGAVSKREISINQVMYARHFQKDRVFASSHTLVKASKTSAAGELISRGEAARVLRSIFTDIAGEKRLPKRLINLIPSVQALVARFKACDVEDLSRKLAPLSPSFRKFMANNPDIKRTIAERKADAEAASQPLILPIVCKALDDGYLSQTEESNSDRKRKRREEAIVVLSHASEVSSTTLLAPPSKKQKNILNNGIKDRNRVCEKPNLANLQEHKEDIKNVLTFTTPKKKVYRLVRKLVARVVPKTVWGDGETKKNWKCVKAMLRKLIFSRKFDIFTLKKCAYEFQVTNVEWMSHQAKATFCPPNEKIKRHRLFEDLLGWVVSTLVFPLLRNLFYITEAEGMANEIAYYQRPVWNVISALALDDLEGGILQPSNEQAVAASHERQLATSRLRLLPKATGVRPLMNLATPVDQASVSVNSQANFASAGAEAEEKEGGVRRGDTQEPEGCLSWCGMLIDPTNLQIYVNYDKLSGSLVQASIPLNEMKSARSFFVNKVISPIRQRWHALYFDPDFLSEDTIHINLFQMLVVTAHRFTLLIEMLPFVNQDMRFFYECILQILRKATKGIHRSLELARGASTMTCEPNAASNRQSRDQSSVSYQVQKRQVSFASR</sequence>
<proteinExistence type="inferred from homology"/>
<dbReference type="PANTHER" id="PTHR12066:SF0">
    <property type="entry name" value="TELOMERASE REVERSE TRANSCRIPTASE"/>
    <property type="match status" value="1"/>
</dbReference>
<evidence type="ECO:0000313" key="11">
    <source>
        <dbReference type="Proteomes" id="UP000693981"/>
    </source>
</evidence>
<evidence type="ECO:0000256" key="8">
    <source>
        <dbReference type="SAM" id="MobiDB-lite"/>
    </source>
</evidence>
<evidence type="ECO:0000256" key="5">
    <source>
        <dbReference type="ARBA" id="ARBA00022918"/>
    </source>
</evidence>
<evidence type="ECO:0000256" key="4">
    <source>
        <dbReference type="ARBA" id="ARBA00022842"/>
    </source>
</evidence>
<name>A0A8T1WC58_9STRA</name>
<keyword evidence="3 7" id="KW-0479">Metal-binding</keyword>
<dbReference type="PANTHER" id="PTHR12066">
    <property type="entry name" value="TELOMERASE REVERSE TRANSCRIPTASE"/>
    <property type="match status" value="1"/>
</dbReference>
<keyword evidence="7" id="KW-0539">Nucleus</keyword>
<dbReference type="GO" id="GO:0070034">
    <property type="term" value="F:telomerase RNA binding"/>
    <property type="evidence" value="ECO:0007669"/>
    <property type="project" value="TreeGrafter"/>
</dbReference>
<organism evidence="10 11">
    <name type="scientific">Phytophthora boehmeriae</name>
    <dbReference type="NCBI Taxonomy" id="109152"/>
    <lineage>
        <taxon>Eukaryota</taxon>
        <taxon>Sar</taxon>
        <taxon>Stramenopiles</taxon>
        <taxon>Oomycota</taxon>
        <taxon>Peronosporomycetes</taxon>
        <taxon>Peronosporales</taxon>
        <taxon>Peronosporaceae</taxon>
        <taxon>Phytophthora</taxon>
    </lineage>
</organism>
<dbReference type="Proteomes" id="UP000693981">
    <property type="component" value="Unassembled WGS sequence"/>
</dbReference>
<accession>A0A8T1WC58</accession>
<comment type="caution">
    <text evidence="10">The sequence shown here is derived from an EMBL/GenBank/DDBJ whole genome shotgun (WGS) entry which is preliminary data.</text>
</comment>
<comment type="function">
    <text evidence="7">Telomerase is a ribonucleoprotein enzyme essential for the replication of chromosome termini in most eukaryotes. It elongates telomeres. It is a reverse transcriptase that adds simple sequence repeats to chromosome ends by copying a template sequence within the RNA component of the enzyme.</text>
</comment>
<evidence type="ECO:0000256" key="7">
    <source>
        <dbReference type="RuleBase" id="RU365061"/>
    </source>
</evidence>
<dbReference type="GO" id="GO:0042162">
    <property type="term" value="F:telomeric DNA binding"/>
    <property type="evidence" value="ECO:0007669"/>
    <property type="project" value="TreeGrafter"/>
</dbReference>
<keyword evidence="7" id="KW-0779">Telomere</keyword>
<dbReference type="OrthoDB" id="289721at2759"/>
<dbReference type="GO" id="GO:0003720">
    <property type="term" value="F:telomerase activity"/>
    <property type="evidence" value="ECO:0007669"/>
    <property type="project" value="InterPro"/>
</dbReference>
<keyword evidence="4 7" id="KW-0460">Magnesium</keyword>
<reference evidence="10" key="1">
    <citation type="submission" date="2021-02" db="EMBL/GenBank/DDBJ databases">
        <authorList>
            <person name="Palmer J.M."/>
        </authorList>
    </citation>
    <scope>NUCLEOTIDE SEQUENCE</scope>
    <source>
        <strain evidence="10">SCRP23</strain>
    </source>
</reference>
<keyword evidence="5 7" id="KW-0695">RNA-directed DNA polymerase</keyword>
<evidence type="ECO:0000259" key="9">
    <source>
        <dbReference type="SMART" id="SM00975"/>
    </source>
</evidence>
<dbReference type="EMBL" id="JAGDFL010000369">
    <property type="protein sequence ID" value="KAG7390946.1"/>
    <property type="molecule type" value="Genomic_DNA"/>
</dbReference>
<evidence type="ECO:0000313" key="10">
    <source>
        <dbReference type="EMBL" id="KAG7390946.1"/>
    </source>
</evidence>
<gene>
    <name evidence="10" type="ORF">PHYBOEH_006816</name>
</gene>
<comment type="subcellular location">
    <subcellularLocation>
        <location evidence="7">Nucleus</location>
    </subcellularLocation>
    <subcellularLocation>
        <location evidence="7">Chromosome</location>
        <location evidence="7">Telomere</location>
    </subcellularLocation>
</comment>
<dbReference type="InterPro" id="IPR003545">
    <property type="entry name" value="Telomerase_RT"/>
</dbReference>
<dbReference type="Pfam" id="PF12009">
    <property type="entry name" value="Telomerase_RBD"/>
    <property type="match status" value="1"/>
</dbReference>
<feature type="domain" description="Telomerase ribonucleoprotein complex - RNA-binding" evidence="9">
    <location>
        <begin position="422"/>
        <end position="559"/>
    </location>
</feature>
<keyword evidence="11" id="KW-1185">Reference proteome</keyword>
<dbReference type="GO" id="GO:0007004">
    <property type="term" value="P:telomere maintenance via telomerase"/>
    <property type="evidence" value="ECO:0007669"/>
    <property type="project" value="TreeGrafter"/>
</dbReference>
<dbReference type="Pfam" id="PF11474">
    <property type="entry name" value="TEN_TERT"/>
    <property type="match status" value="1"/>
</dbReference>